<keyword evidence="8 14" id="KW-0963">Cytoplasm</keyword>
<evidence type="ECO:0000256" key="7">
    <source>
        <dbReference type="ARBA" id="ARBA00019179"/>
    </source>
</evidence>
<dbReference type="OrthoDB" id="9803420at2"/>
<evidence type="ECO:0000256" key="8">
    <source>
        <dbReference type="ARBA" id="ARBA00022490"/>
    </source>
</evidence>
<evidence type="ECO:0000313" key="19">
    <source>
        <dbReference type="Proteomes" id="UP000204391"/>
    </source>
</evidence>
<dbReference type="Gene3D" id="3.30.420.10">
    <property type="entry name" value="Ribonuclease H-like superfamily/Ribonuclease H"/>
    <property type="match status" value="1"/>
</dbReference>
<evidence type="ECO:0000256" key="16">
    <source>
        <dbReference type="RuleBase" id="RU003515"/>
    </source>
</evidence>
<dbReference type="EC" id="3.1.26.4" evidence="6 14"/>
<dbReference type="InterPro" id="IPR022898">
    <property type="entry name" value="RNase_HII"/>
</dbReference>
<reference evidence="18 19" key="1">
    <citation type="journal article" date="2003" name="Int. J. Syst. Evol. Microbiol.">
        <title>Virgibacillus carmonensis sp. nov., Virgibacillus necropolis sp. nov. and Virgibacillus picturae sp. nov., three novel species isolated from deteriorated mural paintings, transfer of the species of the genus salibacillus to Virgibacillus, as Virgibacillus marismortui comb. nov. and Virgibacillus salexigens comb. nov., and emended description of the genus Virgibacillus.</title>
        <authorList>
            <person name="Heyrman J."/>
            <person name="Logan N.A."/>
            <person name="Busse H.J."/>
            <person name="Balcaen A."/>
            <person name="Lebbe L."/>
            <person name="Rodriguez-Diaz M."/>
            <person name="Swings J."/>
            <person name="De Vos P."/>
        </authorList>
    </citation>
    <scope>NUCLEOTIDE SEQUENCE [LARGE SCALE GENOMIC DNA]</scope>
    <source>
        <strain evidence="18 19">LMG 19488</strain>
    </source>
</reference>
<comment type="cofactor">
    <cofactor evidence="2">
        <name>Mg(2+)</name>
        <dbReference type="ChEBI" id="CHEBI:18420"/>
    </cofactor>
</comment>
<dbReference type="GO" id="GO:0005737">
    <property type="term" value="C:cytoplasm"/>
    <property type="evidence" value="ECO:0007669"/>
    <property type="project" value="UniProtKB-SubCell"/>
</dbReference>
<gene>
    <name evidence="14" type="primary">rnhB</name>
    <name evidence="18" type="ORF">CFK40_12345</name>
</gene>
<dbReference type="InterPro" id="IPR001352">
    <property type="entry name" value="RNase_HII/HIII"/>
</dbReference>
<keyword evidence="12 14" id="KW-0378">Hydrolase</keyword>
<dbReference type="FunFam" id="3.30.420.10:FF:000006">
    <property type="entry name" value="Ribonuclease HII"/>
    <property type="match status" value="1"/>
</dbReference>
<dbReference type="GO" id="GO:0003723">
    <property type="term" value="F:RNA binding"/>
    <property type="evidence" value="ECO:0007669"/>
    <property type="project" value="UniProtKB-UniRule"/>
</dbReference>
<keyword evidence="9 14" id="KW-0540">Nuclease</keyword>
<dbReference type="AlphaFoldDB" id="A0A221MDJ7"/>
<keyword evidence="19" id="KW-1185">Reference proteome</keyword>
<feature type="binding site" evidence="14 15">
    <location>
        <position position="77"/>
    </location>
    <ligand>
        <name>a divalent metal cation</name>
        <dbReference type="ChEBI" id="CHEBI:60240"/>
    </ligand>
</feature>
<evidence type="ECO:0000256" key="2">
    <source>
        <dbReference type="ARBA" id="ARBA00001946"/>
    </source>
</evidence>
<evidence type="ECO:0000256" key="3">
    <source>
        <dbReference type="ARBA" id="ARBA00004065"/>
    </source>
</evidence>
<feature type="domain" description="RNase H type-2" evidence="17">
    <location>
        <begin position="71"/>
        <end position="257"/>
    </location>
</feature>
<dbReference type="CDD" id="cd07182">
    <property type="entry name" value="RNase_HII_bacteria_HII_like"/>
    <property type="match status" value="1"/>
</dbReference>
<dbReference type="HAMAP" id="MF_00052_B">
    <property type="entry name" value="RNase_HII_B"/>
    <property type="match status" value="1"/>
</dbReference>
<comment type="similarity">
    <text evidence="5 14 16">Belongs to the RNase HII family.</text>
</comment>
<name>A0A221MDJ7_9BACI</name>
<keyword evidence="13 14" id="KW-0464">Manganese</keyword>
<dbReference type="EMBL" id="CP022437">
    <property type="protein sequence ID" value="ASN05743.1"/>
    <property type="molecule type" value="Genomic_DNA"/>
</dbReference>
<feature type="binding site" evidence="14 15">
    <location>
        <position position="169"/>
    </location>
    <ligand>
        <name>a divalent metal cation</name>
        <dbReference type="ChEBI" id="CHEBI:60240"/>
    </ligand>
</feature>
<dbReference type="NCBIfam" id="NF000594">
    <property type="entry name" value="PRK00015.1-1"/>
    <property type="match status" value="1"/>
</dbReference>
<dbReference type="KEGG" id="vne:CFK40_12345"/>
<evidence type="ECO:0000256" key="13">
    <source>
        <dbReference type="ARBA" id="ARBA00023211"/>
    </source>
</evidence>
<evidence type="ECO:0000256" key="9">
    <source>
        <dbReference type="ARBA" id="ARBA00022722"/>
    </source>
</evidence>
<dbReference type="PANTHER" id="PTHR10954">
    <property type="entry name" value="RIBONUCLEASE H2 SUBUNIT A"/>
    <property type="match status" value="1"/>
</dbReference>
<evidence type="ECO:0000256" key="10">
    <source>
        <dbReference type="ARBA" id="ARBA00022723"/>
    </source>
</evidence>
<comment type="subcellular location">
    <subcellularLocation>
        <location evidence="4 14">Cytoplasm</location>
    </subcellularLocation>
</comment>
<dbReference type="PANTHER" id="PTHR10954:SF18">
    <property type="entry name" value="RIBONUCLEASE HII"/>
    <property type="match status" value="1"/>
</dbReference>
<evidence type="ECO:0000259" key="17">
    <source>
        <dbReference type="PROSITE" id="PS51975"/>
    </source>
</evidence>
<feature type="binding site" evidence="14 15">
    <location>
        <position position="78"/>
    </location>
    <ligand>
        <name>a divalent metal cation</name>
        <dbReference type="ChEBI" id="CHEBI:60240"/>
    </ligand>
</feature>
<dbReference type="InterPro" id="IPR012337">
    <property type="entry name" value="RNaseH-like_sf"/>
</dbReference>
<dbReference type="RefSeq" id="WP_089532592.1">
    <property type="nucleotide sequence ID" value="NZ_CP022437.1"/>
</dbReference>
<evidence type="ECO:0000256" key="11">
    <source>
        <dbReference type="ARBA" id="ARBA00022759"/>
    </source>
</evidence>
<dbReference type="GO" id="GO:0043137">
    <property type="term" value="P:DNA replication, removal of RNA primer"/>
    <property type="evidence" value="ECO:0007669"/>
    <property type="project" value="TreeGrafter"/>
</dbReference>
<evidence type="ECO:0000256" key="14">
    <source>
        <dbReference type="HAMAP-Rule" id="MF_00052"/>
    </source>
</evidence>
<evidence type="ECO:0000256" key="5">
    <source>
        <dbReference type="ARBA" id="ARBA00007383"/>
    </source>
</evidence>
<dbReference type="GO" id="GO:0004523">
    <property type="term" value="F:RNA-DNA hybrid ribonuclease activity"/>
    <property type="evidence" value="ECO:0007669"/>
    <property type="project" value="UniProtKB-UniRule"/>
</dbReference>
<dbReference type="InterPro" id="IPR024567">
    <property type="entry name" value="RNase_HII/HIII_dom"/>
</dbReference>
<proteinExistence type="inferred from homology"/>
<evidence type="ECO:0000313" key="18">
    <source>
        <dbReference type="EMBL" id="ASN05743.1"/>
    </source>
</evidence>
<accession>A0A221MDJ7</accession>
<comment type="cofactor">
    <cofactor evidence="14 15">
        <name>Mn(2+)</name>
        <dbReference type="ChEBI" id="CHEBI:29035"/>
    </cofactor>
    <cofactor evidence="14 15">
        <name>Mg(2+)</name>
        <dbReference type="ChEBI" id="CHEBI:18420"/>
    </cofactor>
    <text evidence="14 15">Manganese or magnesium. Binds 1 divalent metal ion per monomer in the absence of substrate. May bind a second metal ion after substrate binding.</text>
</comment>
<protein>
    <recommendedName>
        <fullName evidence="7 14">Ribonuclease HII</fullName>
        <shortName evidence="14">RNase HII</shortName>
        <ecNumber evidence="6 14">3.1.26.4</ecNumber>
    </recommendedName>
</protein>
<dbReference type="Proteomes" id="UP000204391">
    <property type="component" value="Chromosome"/>
</dbReference>
<evidence type="ECO:0000256" key="15">
    <source>
        <dbReference type="PROSITE-ProRule" id="PRU01319"/>
    </source>
</evidence>
<evidence type="ECO:0000256" key="4">
    <source>
        <dbReference type="ARBA" id="ARBA00004496"/>
    </source>
</evidence>
<dbReference type="GO" id="GO:0030145">
    <property type="term" value="F:manganese ion binding"/>
    <property type="evidence" value="ECO:0007669"/>
    <property type="project" value="UniProtKB-UniRule"/>
</dbReference>
<evidence type="ECO:0000256" key="12">
    <source>
        <dbReference type="ARBA" id="ARBA00022801"/>
    </source>
</evidence>
<keyword evidence="11 14" id="KW-0255">Endonuclease</keyword>
<dbReference type="GO" id="GO:0006298">
    <property type="term" value="P:mismatch repair"/>
    <property type="evidence" value="ECO:0007669"/>
    <property type="project" value="TreeGrafter"/>
</dbReference>
<evidence type="ECO:0000256" key="1">
    <source>
        <dbReference type="ARBA" id="ARBA00000077"/>
    </source>
</evidence>
<dbReference type="GO" id="GO:0032299">
    <property type="term" value="C:ribonuclease H2 complex"/>
    <property type="evidence" value="ECO:0007669"/>
    <property type="project" value="TreeGrafter"/>
</dbReference>
<dbReference type="SUPFAM" id="SSF53098">
    <property type="entry name" value="Ribonuclease H-like"/>
    <property type="match status" value="1"/>
</dbReference>
<comment type="function">
    <text evidence="3 14 16">Endonuclease that specifically degrades the RNA of RNA-DNA hybrids.</text>
</comment>
<dbReference type="Pfam" id="PF01351">
    <property type="entry name" value="RNase_HII"/>
    <property type="match status" value="1"/>
</dbReference>
<sequence length="257" mass="28925">MKNKSIAEIKQIIDENNLSDSDCSDLQRDSRKGVQKLWKAYEQGQKKEKELELHFLEMCQYEHKNYTNGCEYIAGIDEAGRGPLAGPVVAAAVILPRNFKLLGLDDSKLLNEHKRNEFFTLIKEQAISFGISIVSNQKIDQVNIYEATKIAMRDALSQLDPCPDHVLIDAVPLEHLPCTSESITKGDQKSITIAAASVLAKVTRDTIMKKIHKDFPFYDFESNMGYGTKHHMDALKQHGSTPFHRKSFAPVKNTFSG</sequence>
<dbReference type="NCBIfam" id="NF000595">
    <property type="entry name" value="PRK00015.1-3"/>
    <property type="match status" value="1"/>
</dbReference>
<comment type="catalytic activity">
    <reaction evidence="1 14 15 16">
        <text>Endonucleolytic cleavage to 5'-phosphomonoester.</text>
        <dbReference type="EC" id="3.1.26.4"/>
    </reaction>
</comment>
<dbReference type="PROSITE" id="PS51975">
    <property type="entry name" value="RNASE_H_2"/>
    <property type="match status" value="1"/>
</dbReference>
<organism evidence="18 19">
    <name type="scientific">Virgibacillus necropolis</name>
    <dbReference type="NCBI Taxonomy" id="163877"/>
    <lineage>
        <taxon>Bacteria</taxon>
        <taxon>Bacillati</taxon>
        <taxon>Bacillota</taxon>
        <taxon>Bacilli</taxon>
        <taxon>Bacillales</taxon>
        <taxon>Bacillaceae</taxon>
        <taxon>Virgibacillus</taxon>
    </lineage>
</organism>
<dbReference type="InterPro" id="IPR036397">
    <property type="entry name" value="RNaseH_sf"/>
</dbReference>
<evidence type="ECO:0000256" key="6">
    <source>
        <dbReference type="ARBA" id="ARBA00012180"/>
    </source>
</evidence>
<keyword evidence="10 14" id="KW-0479">Metal-binding</keyword>